<dbReference type="PANTHER" id="PTHR13829:SF2">
    <property type="entry name" value="U6 SNRNA-ASSOCIATED SM-LIKE PROTEIN LSM2"/>
    <property type="match status" value="1"/>
</dbReference>
<accession>A0AAD1Y0Z0</accession>
<evidence type="ECO:0000256" key="1">
    <source>
        <dbReference type="ARBA" id="ARBA00004123"/>
    </source>
</evidence>
<organism evidence="10 11">
    <name type="scientific">Euplotes crassus</name>
    <dbReference type="NCBI Taxonomy" id="5936"/>
    <lineage>
        <taxon>Eukaryota</taxon>
        <taxon>Sar</taxon>
        <taxon>Alveolata</taxon>
        <taxon>Ciliophora</taxon>
        <taxon>Intramacronucleata</taxon>
        <taxon>Spirotrichea</taxon>
        <taxon>Hypotrichia</taxon>
        <taxon>Euplotida</taxon>
        <taxon>Euplotidae</taxon>
        <taxon>Moneuplotes</taxon>
    </lineage>
</organism>
<keyword evidence="7" id="KW-0539">Nucleus</keyword>
<dbReference type="InterPro" id="IPR016654">
    <property type="entry name" value="U6_snRNA_Lsm2"/>
</dbReference>
<evidence type="ECO:0000256" key="7">
    <source>
        <dbReference type="ARBA" id="ARBA00023242"/>
    </source>
</evidence>
<keyword evidence="3" id="KW-0507">mRNA processing</keyword>
<keyword evidence="5" id="KW-0694">RNA-binding</keyword>
<dbReference type="GO" id="GO:0046540">
    <property type="term" value="C:U4/U6 x U5 tri-snRNP complex"/>
    <property type="evidence" value="ECO:0007669"/>
    <property type="project" value="TreeGrafter"/>
</dbReference>
<dbReference type="InterPro" id="IPR010920">
    <property type="entry name" value="LSM_dom_sf"/>
</dbReference>
<dbReference type="InterPro" id="IPR001163">
    <property type="entry name" value="Sm_dom_euk/arc"/>
</dbReference>
<dbReference type="Gene3D" id="2.30.30.100">
    <property type="match status" value="1"/>
</dbReference>
<comment type="subcellular location">
    <subcellularLocation>
        <location evidence="1">Nucleus</location>
    </subcellularLocation>
</comment>
<dbReference type="Pfam" id="PF01423">
    <property type="entry name" value="LSM"/>
    <property type="match status" value="1"/>
</dbReference>
<gene>
    <name evidence="10" type="ORF">ECRASSUSDP1_LOCUS24116</name>
</gene>
<evidence type="ECO:0000256" key="6">
    <source>
        <dbReference type="ARBA" id="ARBA00023187"/>
    </source>
</evidence>
<evidence type="ECO:0000256" key="8">
    <source>
        <dbReference type="ARBA" id="ARBA00023274"/>
    </source>
</evidence>
<dbReference type="GO" id="GO:0000398">
    <property type="term" value="P:mRNA splicing, via spliceosome"/>
    <property type="evidence" value="ECO:0007669"/>
    <property type="project" value="TreeGrafter"/>
</dbReference>
<evidence type="ECO:0000256" key="3">
    <source>
        <dbReference type="ARBA" id="ARBA00022664"/>
    </source>
</evidence>
<evidence type="ECO:0000256" key="4">
    <source>
        <dbReference type="ARBA" id="ARBA00022728"/>
    </source>
</evidence>
<reference evidence="10" key="1">
    <citation type="submission" date="2023-07" db="EMBL/GenBank/DDBJ databases">
        <authorList>
            <consortium name="AG Swart"/>
            <person name="Singh M."/>
            <person name="Singh A."/>
            <person name="Seah K."/>
            <person name="Emmerich C."/>
        </authorList>
    </citation>
    <scope>NUCLEOTIDE SEQUENCE</scope>
    <source>
        <strain evidence="10">DP1</strain>
    </source>
</reference>
<comment type="similarity">
    <text evidence="2">Belongs to the snRNP Sm proteins family.</text>
</comment>
<dbReference type="GO" id="GO:0005688">
    <property type="term" value="C:U6 snRNP"/>
    <property type="evidence" value="ECO:0007669"/>
    <property type="project" value="TreeGrafter"/>
</dbReference>
<comment type="caution">
    <text evidence="10">The sequence shown here is derived from an EMBL/GenBank/DDBJ whole genome shotgun (WGS) entry which is preliminary data.</text>
</comment>
<name>A0AAD1Y0Z0_EUPCR</name>
<protein>
    <recommendedName>
        <fullName evidence="9">Sm domain-containing protein</fullName>
    </recommendedName>
</protein>
<evidence type="ECO:0000259" key="9">
    <source>
        <dbReference type="SMART" id="SM00651"/>
    </source>
</evidence>
<dbReference type="Proteomes" id="UP001295684">
    <property type="component" value="Unassembled WGS sequence"/>
</dbReference>
<evidence type="ECO:0000313" key="11">
    <source>
        <dbReference type="Proteomes" id="UP001295684"/>
    </source>
</evidence>
<dbReference type="SMART" id="SM00651">
    <property type="entry name" value="Sm"/>
    <property type="match status" value="1"/>
</dbReference>
<dbReference type="EMBL" id="CAMPGE010024821">
    <property type="protein sequence ID" value="CAI2382638.1"/>
    <property type="molecule type" value="Genomic_DNA"/>
</dbReference>
<evidence type="ECO:0000313" key="10">
    <source>
        <dbReference type="EMBL" id="CAI2382638.1"/>
    </source>
</evidence>
<keyword evidence="6" id="KW-0508">mRNA splicing</keyword>
<dbReference type="FunFam" id="2.30.30.100:FF:000053">
    <property type="entry name" value="U6 snRNA-associated Sm-like protein LSm2"/>
    <property type="match status" value="1"/>
</dbReference>
<dbReference type="GO" id="GO:0071011">
    <property type="term" value="C:precatalytic spliceosome"/>
    <property type="evidence" value="ECO:0007669"/>
    <property type="project" value="TreeGrafter"/>
</dbReference>
<dbReference type="GO" id="GO:0000932">
    <property type="term" value="C:P-body"/>
    <property type="evidence" value="ECO:0007669"/>
    <property type="project" value="TreeGrafter"/>
</dbReference>
<dbReference type="PANTHER" id="PTHR13829">
    <property type="entry name" value="SNRNP CORE PROTEIN FAMILY MEMBER"/>
    <property type="match status" value="1"/>
</dbReference>
<keyword evidence="8" id="KW-0687">Ribonucleoprotein</keyword>
<evidence type="ECO:0000256" key="2">
    <source>
        <dbReference type="ARBA" id="ARBA00006850"/>
    </source>
</evidence>
<dbReference type="GO" id="GO:0071013">
    <property type="term" value="C:catalytic step 2 spliceosome"/>
    <property type="evidence" value="ECO:0007669"/>
    <property type="project" value="TreeGrafter"/>
</dbReference>
<sequence length="95" mass="10829">MVFATFFQVLSENNARITIHLKNDLAIEGNIQSVDEYLNIVLSEIDVVNNEENPYLLSVKKLLIRGNTISHISMPDHGIDTDTIQELAMKDMERK</sequence>
<proteinExistence type="inferred from homology"/>
<dbReference type="AlphaFoldDB" id="A0AAD1Y0Z0"/>
<keyword evidence="11" id="KW-1185">Reference proteome</keyword>
<keyword evidence="4" id="KW-0747">Spliceosome</keyword>
<evidence type="ECO:0000256" key="5">
    <source>
        <dbReference type="ARBA" id="ARBA00022884"/>
    </source>
</evidence>
<dbReference type="GO" id="GO:0003723">
    <property type="term" value="F:RNA binding"/>
    <property type="evidence" value="ECO:0007669"/>
    <property type="project" value="UniProtKB-KW"/>
</dbReference>
<dbReference type="SUPFAM" id="SSF50182">
    <property type="entry name" value="Sm-like ribonucleoproteins"/>
    <property type="match status" value="1"/>
</dbReference>
<feature type="domain" description="Sm" evidence="9">
    <location>
        <begin position="5"/>
        <end position="74"/>
    </location>
</feature>
<dbReference type="GO" id="GO:1990726">
    <property type="term" value="C:Lsm1-7-Pat1 complex"/>
    <property type="evidence" value="ECO:0007669"/>
    <property type="project" value="TreeGrafter"/>
</dbReference>